<feature type="region of interest" description="Disordered" evidence="1">
    <location>
        <begin position="75"/>
        <end position="99"/>
    </location>
</feature>
<dbReference type="AlphaFoldDB" id="A0A5B7EIN3"/>
<feature type="region of interest" description="Disordered" evidence="1">
    <location>
        <begin position="1"/>
        <end position="23"/>
    </location>
</feature>
<accession>A0A5B7EIN3</accession>
<evidence type="ECO:0000313" key="3">
    <source>
        <dbReference type="Proteomes" id="UP000324222"/>
    </source>
</evidence>
<dbReference type="Proteomes" id="UP000324222">
    <property type="component" value="Unassembled WGS sequence"/>
</dbReference>
<gene>
    <name evidence="2" type="ORF">E2C01_025704</name>
</gene>
<reference evidence="2 3" key="1">
    <citation type="submission" date="2019-05" db="EMBL/GenBank/DDBJ databases">
        <title>Another draft genome of Portunus trituberculatus and its Hox gene families provides insights of decapod evolution.</title>
        <authorList>
            <person name="Jeong J.-H."/>
            <person name="Song I."/>
            <person name="Kim S."/>
            <person name="Choi T."/>
            <person name="Kim D."/>
            <person name="Ryu S."/>
            <person name="Kim W."/>
        </authorList>
    </citation>
    <scope>NUCLEOTIDE SEQUENCE [LARGE SCALE GENOMIC DNA]</scope>
    <source>
        <tissue evidence="2">Muscle</tissue>
    </source>
</reference>
<name>A0A5B7EIN3_PORTR</name>
<proteinExistence type="predicted"/>
<comment type="caution">
    <text evidence="2">The sequence shown here is derived from an EMBL/GenBank/DDBJ whole genome shotgun (WGS) entry which is preliminary data.</text>
</comment>
<dbReference type="EMBL" id="VSRR010002618">
    <property type="protein sequence ID" value="MPC32394.1"/>
    <property type="molecule type" value="Genomic_DNA"/>
</dbReference>
<evidence type="ECO:0000256" key="1">
    <source>
        <dbReference type="SAM" id="MobiDB-lite"/>
    </source>
</evidence>
<protein>
    <submittedName>
        <fullName evidence="2">Uncharacterized protein</fullName>
    </submittedName>
</protein>
<keyword evidence="3" id="KW-1185">Reference proteome</keyword>
<sequence length="99" mass="10943">MKDAGGGRCAPQGIAQPPRDTPCYERRNIETHTATSSLATRHSREKFFVGINFVDYRKVFSESICVKRKTQTAKIPKAEGKEVAETEGRGQSCAETPRA</sequence>
<feature type="compositionally biased region" description="Basic and acidic residues" evidence="1">
    <location>
        <begin position="76"/>
        <end position="88"/>
    </location>
</feature>
<evidence type="ECO:0000313" key="2">
    <source>
        <dbReference type="EMBL" id="MPC32394.1"/>
    </source>
</evidence>
<organism evidence="2 3">
    <name type="scientific">Portunus trituberculatus</name>
    <name type="common">Swimming crab</name>
    <name type="synonym">Neptunus trituberculatus</name>
    <dbReference type="NCBI Taxonomy" id="210409"/>
    <lineage>
        <taxon>Eukaryota</taxon>
        <taxon>Metazoa</taxon>
        <taxon>Ecdysozoa</taxon>
        <taxon>Arthropoda</taxon>
        <taxon>Crustacea</taxon>
        <taxon>Multicrustacea</taxon>
        <taxon>Malacostraca</taxon>
        <taxon>Eumalacostraca</taxon>
        <taxon>Eucarida</taxon>
        <taxon>Decapoda</taxon>
        <taxon>Pleocyemata</taxon>
        <taxon>Brachyura</taxon>
        <taxon>Eubrachyura</taxon>
        <taxon>Portunoidea</taxon>
        <taxon>Portunidae</taxon>
        <taxon>Portuninae</taxon>
        <taxon>Portunus</taxon>
    </lineage>
</organism>